<sequence>MASYEASAWAVRSEGCRSECSTAFFYFSLQSYRCLVGCYPVLLSDESVPHEANSSKVPMKINNSTGAFFRRHPSVAHLDCSKVMRMTRNTFSKCQAKSFLPG</sequence>
<dbReference type="AlphaFoldDB" id="A0A915E4K4"/>
<evidence type="ECO:0000313" key="1">
    <source>
        <dbReference type="Proteomes" id="UP000887574"/>
    </source>
</evidence>
<organism evidence="1 2">
    <name type="scientific">Ditylenchus dipsaci</name>
    <dbReference type="NCBI Taxonomy" id="166011"/>
    <lineage>
        <taxon>Eukaryota</taxon>
        <taxon>Metazoa</taxon>
        <taxon>Ecdysozoa</taxon>
        <taxon>Nematoda</taxon>
        <taxon>Chromadorea</taxon>
        <taxon>Rhabditida</taxon>
        <taxon>Tylenchina</taxon>
        <taxon>Tylenchomorpha</taxon>
        <taxon>Sphaerularioidea</taxon>
        <taxon>Anguinidae</taxon>
        <taxon>Anguininae</taxon>
        <taxon>Ditylenchus</taxon>
    </lineage>
</organism>
<evidence type="ECO:0000313" key="2">
    <source>
        <dbReference type="WBParaSite" id="jg26124"/>
    </source>
</evidence>
<dbReference type="WBParaSite" id="jg26124">
    <property type="protein sequence ID" value="jg26124"/>
    <property type="gene ID" value="jg26124"/>
</dbReference>
<accession>A0A915E4K4</accession>
<keyword evidence="1" id="KW-1185">Reference proteome</keyword>
<protein>
    <submittedName>
        <fullName evidence="2">Secreted protein</fullName>
    </submittedName>
</protein>
<name>A0A915E4K4_9BILA</name>
<dbReference type="Proteomes" id="UP000887574">
    <property type="component" value="Unplaced"/>
</dbReference>
<reference evidence="2" key="1">
    <citation type="submission" date="2022-11" db="UniProtKB">
        <authorList>
            <consortium name="WormBaseParasite"/>
        </authorList>
    </citation>
    <scope>IDENTIFICATION</scope>
</reference>
<proteinExistence type="predicted"/>